<dbReference type="AlphaFoldDB" id="E1Z4Y7"/>
<proteinExistence type="inferred from homology"/>
<keyword evidence="13" id="KW-1185">Reference proteome</keyword>
<evidence type="ECO:0000256" key="11">
    <source>
        <dbReference type="PROSITE-ProRule" id="PRU00221"/>
    </source>
</evidence>
<dbReference type="RefSeq" id="XP_005851529.1">
    <property type="nucleotide sequence ID" value="XM_005851467.1"/>
</dbReference>
<comment type="subcellular location">
    <subcellularLocation>
        <location evidence="2">Cytoplasm</location>
    </subcellularLocation>
    <subcellularLocation>
        <location evidence="1">Nucleus</location>
    </subcellularLocation>
</comment>
<dbReference type="eggNOG" id="KOG1063">
    <property type="taxonomic scope" value="Eukaryota"/>
</dbReference>
<organism evidence="13">
    <name type="scientific">Chlorella variabilis</name>
    <name type="common">Green alga</name>
    <dbReference type="NCBI Taxonomy" id="554065"/>
    <lineage>
        <taxon>Eukaryota</taxon>
        <taxon>Viridiplantae</taxon>
        <taxon>Chlorophyta</taxon>
        <taxon>core chlorophytes</taxon>
        <taxon>Trebouxiophyceae</taxon>
        <taxon>Chlorellales</taxon>
        <taxon>Chlorellaceae</taxon>
        <taxon>Chlorella clade</taxon>
        <taxon>Chlorella</taxon>
    </lineage>
</organism>
<dbReference type="UniPathway" id="UPA00988"/>
<dbReference type="InterPro" id="IPR015943">
    <property type="entry name" value="WD40/YVTN_repeat-like_dom_sf"/>
</dbReference>
<evidence type="ECO:0000256" key="4">
    <source>
        <dbReference type="ARBA" id="ARBA00005881"/>
    </source>
</evidence>
<dbReference type="SUPFAM" id="SSF50978">
    <property type="entry name" value="WD40 repeat-like"/>
    <property type="match status" value="2"/>
</dbReference>
<evidence type="ECO:0000313" key="13">
    <source>
        <dbReference type="Proteomes" id="UP000008141"/>
    </source>
</evidence>
<evidence type="ECO:0000256" key="2">
    <source>
        <dbReference type="ARBA" id="ARBA00004496"/>
    </source>
</evidence>
<comment type="similarity">
    <text evidence="4">Belongs to the WD repeat ELP2 family.</text>
</comment>
<dbReference type="SMART" id="SM00320">
    <property type="entry name" value="WD40"/>
    <property type="match status" value="8"/>
</dbReference>
<gene>
    <name evidence="12" type="ORF">CHLNCDRAFT_137967</name>
</gene>
<reference evidence="12 13" key="1">
    <citation type="journal article" date="2010" name="Plant Cell">
        <title>The Chlorella variabilis NC64A genome reveals adaptation to photosymbiosis, coevolution with viruses, and cryptic sex.</title>
        <authorList>
            <person name="Blanc G."/>
            <person name="Duncan G."/>
            <person name="Agarkova I."/>
            <person name="Borodovsky M."/>
            <person name="Gurnon J."/>
            <person name="Kuo A."/>
            <person name="Lindquist E."/>
            <person name="Lucas S."/>
            <person name="Pangilinan J."/>
            <person name="Polle J."/>
            <person name="Salamov A."/>
            <person name="Terry A."/>
            <person name="Yamada T."/>
            <person name="Dunigan D.D."/>
            <person name="Grigoriev I.V."/>
            <person name="Claverie J.M."/>
            <person name="Van Etten J.L."/>
        </authorList>
    </citation>
    <scope>NUCLEOTIDE SEQUENCE [LARGE SCALE GENOMIC DNA]</scope>
    <source>
        <strain evidence="12 13">NC64A</strain>
    </source>
</reference>
<dbReference type="InterPro" id="IPR037289">
    <property type="entry name" value="Elp2"/>
</dbReference>
<dbReference type="PANTHER" id="PTHR44111">
    <property type="entry name" value="ELONGATOR COMPLEX PROTEIN 2"/>
    <property type="match status" value="1"/>
</dbReference>
<dbReference type="EMBL" id="GL433836">
    <property type="protein sequence ID" value="EFN59427.1"/>
    <property type="molecule type" value="Genomic_DNA"/>
</dbReference>
<evidence type="ECO:0000313" key="12">
    <source>
        <dbReference type="EMBL" id="EFN59427.1"/>
    </source>
</evidence>
<dbReference type="GO" id="GO:0033588">
    <property type="term" value="C:elongator holoenzyme complex"/>
    <property type="evidence" value="ECO:0007669"/>
    <property type="project" value="InterPro"/>
</dbReference>
<evidence type="ECO:0000256" key="10">
    <source>
        <dbReference type="ARBA" id="ARBA00023242"/>
    </source>
</evidence>
<evidence type="ECO:0000256" key="5">
    <source>
        <dbReference type="ARBA" id="ARBA00020267"/>
    </source>
</evidence>
<evidence type="ECO:0000256" key="9">
    <source>
        <dbReference type="ARBA" id="ARBA00022737"/>
    </source>
</evidence>
<dbReference type="PROSITE" id="PS50082">
    <property type="entry name" value="WD_REPEATS_2"/>
    <property type="match status" value="5"/>
</dbReference>
<feature type="repeat" description="WD" evidence="11">
    <location>
        <begin position="226"/>
        <end position="270"/>
    </location>
</feature>
<keyword evidence="10" id="KW-0539">Nucleus</keyword>
<evidence type="ECO:0000256" key="8">
    <source>
        <dbReference type="ARBA" id="ARBA00022694"/>
    </source>
</evidence>
<evidence type="ECO:0000256" key="1">
    <source>
        <dbReference type="ARBA" id="ARBA00004123"/>
    </source>
</evidence>
<keyword evidence="8" id="KW-0819">tRNA processing</keyword>
<dbReference type="PROSITE" id="PS50294">
    <property type="entry name" value="WD_REPEATS_REGION"/>
    <property type="match status" value="4"/>
</dbReference>
<feature type="repeat" description="WD" evidence="11">
    <location>
        <begin position="696"/>
        <end position="728"/>
    </location>
</feature>
<evidence type="ECO:0000256" key="3">
    <source>
        <dbReference type="ARBA" id="ARBA00005043"/>
    </source>
</evidence>
<dbReference type="GO" id="GO:0005737">
    <property type="term" value="C:cytoplasm"/>
    <property type="evidence" value="ECO:0007669"/>
    <property type="project" value="UniProtKB-SubCell"/>
</dbReference>
<feature type="repeat" description="WD" evidence="11">
    <location>
        <begin position="753"/>
        <end position="794"/>
    </location>
</feature>
<dbReference type="KEGG" id="cvr:CHLNCDRAFT_137967"/>
<accession>E1Z4Y7</accession>
<dbReference type="OrthoDB" id="27911at2759"/>
<dbReference type="InterPro" id="IPR001680">
    <property type="entry name" value="WD40_rpt"/>
</dbReference>
<name>E1Z4Y7_CHLVA</name>
<dbReference type="InParanoid" id="E1Z4Y7"/>
<dbReference type="Gene3D" id="2.130.10.10">
    <property type="entry name" value="YVTN repeat-like/Quinoprotein amine dehydrogenase"/>
    <property type="match status" value="4"/>
</dbReference>
<sequence>MHSSTQADRLPADASVKLDHVGVGCNRVVHALHWGEGSGLLAYGAHNAVAVYHPEEARVLGTLLGHTDVVTCVRWLPAGHGAAAALASGSGDCTVRLWLWTPHTPHQPWRLAATLQAHTAPVTSVTIHDTGNGGLLLVSTAGDAEAVVWERDAATASSDDAGQALGQEAWRLRQRIPLGHQLQHCSALAPLPGDPAWLLLALGGVDGGVRLYCCPPGGLFTAVCRLEGHQDWVRGLDFAQVEDGKLLLASASQDKNVRVWAVTRQQPDASGNGGCAASSGAADPASLAQRLTRYAPKPAIHAGRHTYAATLEALLVGHEDWVHSVAWHPPAAGLGGGDGGGATATRPACLLTASMDRTMMIWRPDAATGLWMGEESVGDAGANHLGYYGGGWGPGGAAIAAHGFTGALHIWRRQPDGGGWLPQHALGGHFGPVVDACWAADGACLLTVSADQTARITTRMHGGHWCEIARPQVHGHDFAAVAALPAGAGAGGQHPGAAAARQAGNAAAGPAAAACEEGRQRYLYASGSEEKVVRVFEAPRAFTDTLAMARGRPDGGGGARGAVLGALLPALGLSNKAVYQEDGEEGQQQQAGNRAAAGVGQSGGVAATGAAMYADGPDLAPHAAPSAVAGPPLEEHLCQNTLWPEVHKLYGHGNDLYCLAADPAGRYLASASRAQSADAAAIWLWDTRKWVGCAQLHTHTLTVTQLAFSPDGRWLASASRDRTVAVFERQPATAGGAGAPEAAAAAFRLVGRIKAHTRIVWALHWSPDGRLLATASRDGKVKVWRLGASSAAAASEAGSNGSAPAAALPSAPVATIECGDSVRSVQFAPVCRPGTSYYLAAGLESGALQLLQLVADASSTPDAQPQQQQEPTFYRHQLNGPLCPGWVQTGLIDSWVARGFALPLTLTPCDLWPHLHGRTLFFMGDSMMLDFFKAAACFMIEFYKGPGLDHEPLTDDEELQADFDAGQLMYGRALLLLPRVARPTDLLVVNFGLHHNSSDYAQHLVGFANYYHRHQRTLPRLLWQQTSQQHFQTPAGEYPGGKPPFQCQKLEHFSVVGGGEIVLEQGFEDPGDILHGAWRNKLADPIMRKAGIPILSSFNETLPMADMHQNNGHDHECTHYCHPSAPQWWLAALYHSLQNLAPAAAAPG</sequence>
<dbReference type="GO" id="GO:0002098">
    <property type="term" value="P:tRNA wobble uridine modification"/>
    <property type="evidence" value="ECO:0007669"/>
    <property type="project" value="InterPro"/>
</dbReference>
<feature type="repeat" description="WD" evidence="11">
    <location>
        <begin position="115"/>
        <end position="150"/>
    </location>
</feature>
<feature type="repeat" description="WD" evidence="11">
    <location>
        <begin position="63"/>
        <end position="98"/>
    </location>
</feature>
<protein>
    <recommendedName>
        <fullName evidence="5">Elongator complex protein 2</fullName>
    </recommendedName>
</protein>
<dbReference type="FunCoup" id="E1Z4Y7">
    <property type="interactions" value="1689"/>
</dbReference>
<dbReference type="GO" id="GO:0005634">
    <property type="term" value="C:nucleus"/>
    <property type="evidence" value="ECO:0007669"/>
    <property type="project" value="UniProtKB-SubCell"/>
</dbReference>
<dbReference type="STRING" id="554065.E1Z4Y7"/>
<keyword evidence="6" id="KW-0963">Cytoplasm</keyword>
<evidence type="ECO:0000256" key="6">
    <source>
        <dbReference type="ARBA" id="ARBA00022490"/>
    </source>
</evidence>
<dbReference type="PANTHER" id="PTHR44111:SF1">
    <property type="entry name" value="ELONGATOR COMPLEX PROTEIN 2"/>
    <property type="match status" value="1"/>
</dbReference>
<dbReference type="OMA" id="DHECTHY"/>
<evidence type="ECO:0000256" key="7">
    <source>
        <dbReference type="ARBA" id="ARBA00022574"/>
    </source>
</evidence>
<dbReference type="GeneID" id="17358876"/>
<comment type="pathway">
    <text evidence="3">tRNA modification; 5-methoxycarbonylmethyl-2-thiouridine-tRNA biosynthesis.</text>
</comment>
<keyword evidence="7 11" id="KW-0853">WD repeat</keyword>
<dbReference type="InterPro" id="IPR036322">
    <property type="entry name" value="WD40_repeat_dom_sf"/>
</dbReference>
<dbReference type="Proteomes" id="UP000008141">
    <property type="component" value="Unassembled WGS sequence"/>
</dbReference>
<keyword evidence="9" id="KW-0677">Repeat</keyword>
<dbReference type="Pfam" id="PF00400">
    <property type="entry name" value="WD40"/>
    <property type="match status" value="8"/>
</dbReference>